<feature type="domain" description="Glutaredoxin" evidence="1">
    <location>
        <begin position="6"/>
        <end position="64"/>
    </location>
</feature>
<dbReference type="AlphaFoldDB" id="A0A9X3WVX4"/>
<dbReference type="CDD" id="cd02976">
    <property type="entry name" value="NrdH"/>
    <property type="match status" value="1"/>
</dbReference>
<sequence length="96" mass="11303">MEKPHVVVYVSDNCSHSEKVLSLLEYVNVPYEKKNISEEKKVVRELQQHQIYGTPATFINNQVILGYQKYKIKQALGMLTGVDREKINDDHFYKRF</sequence>
<dbReference type="Pfam" id="PF00462">
    <property type="entry name" value="Glutaredoxin"/>
    <property type="match status" value="1"/>
</dbReference>
<evidence type="ECO:0000313" key="2">
    <source>
        <dbReference type="EMBL" id="MDC3425196.1"/>
    </source>
</evidence>
<dbReference type="PROSITE" id="PS51354">
    <property type="entry name" value="GLUTAREDOXIN_2"/>
    <property type="match status" value="1"/>
</dbReference>
<dbReference type="SUPFAM" id="SSF52833">
    <property type="entry name" value="Thioredoxin-like"/>
    <property type="match status" value="1"/>
</dbReference>
<name>A0A9X3WVX4_9BACI</name>
<organism evidence="2 3">
    <name type="scientific">Terrihalobacillus insolitus</name>
    <dbReference type="NCBI Taxonomy" id="2950438"/>
    <lineage>
        <taxon>Bacteria</taxon>
        <taxon>Bacillati</taxon>
        <taxon>Bacillota</taxon>
        <taxon>Bacilli</taxon>
        <taxon>Bacillales</taxon>
        <taxon>Bacillaceae</taxon>
        <taxon>Terrihalobacillus</taxon>
    </lineage>
</organism>
<gene>
    <name evidence="2" type="ORF">NC797_11845</name>
</gene>
<accession>A0A9X3WVX4</accession>
<evidence type="ECO:0000259" key="1">
    <source>
        <dbReference type="Pfam" id="PF00462"/>
    </source>
</evidence>
<comment type="caution">
    <text evidence="2">The sequence shown here is derived from an EMBL/GenBank/DDBJ whole genome shotgun (WGS) entry which is preliminary data.</text>
</comment>
<evidence type="ECO:0000313" key="3">
    <source>
        <dbReference type="Proteomes" id="UP001145050"/>
    </source>
</evidence>
<keyword evidence="3" id="KW-1185">Reference proteome</keyword>
<dbReference type="InterPro" id="IPR036249">
    <property type="entry name" value="Thioredoxin-like_sf"/>
</dbReference>
<dbReference type="InterPro" id="IPR002109">
    <property type="entry name" value="Glutaredoxin"/>
</dbReference>
<dbReference type="RefSeq" id="WP_272436995.1">
    <property type="nucleotide sequence ID" value="NZ_JAMQKB010000011.1"/>
</dbReference>
<dbReference type="Proteomes" id="UP001145050">
    <property type="component" value="Unassembled WGS sequence"/>
</dbReference>
<reference evidence="2" key="1">
    <citation type="submission" date="2022-06" db="EMBL/GenBank/DDBJ databases">
        <title>Aquibacillus sp. a new bacterium isolated from soil saline samples.</title>
        <authorList>
            <person name="Galisteo C."/>
            <person name="De La Haba R."/>
            <person name="Sanchez-Porro C."/>
            <person name="Ventosa A."/>
        </authorList>
    </citation>
    <scope>NUCLEOTIDE SEQUENCE</scope>
    <source>
        <strain evidence="2">3ASR75-11</strain>
    </source>
</reference>
<dbReference type="EMBL" id="JAMQKB010000011">
    <property type="protein sequence ID" value="MDC3425196.1"/>
    <property type="molecule type" value="Genomic_DNA"/>
</dbReference>
<protein>
    <submittedName>
        <fullName evidence="2">Glutaredoxin family protein</fullName>
    </submittedName>
</protein>
<dbReference type="Gene3D" id="3.40.30.10">
    <property type="entry name" value="Glutaredoxin"/>
    <property type="match status" value="1"/>
</dbReference>
<proteinExistence type="predicted"/>